<dbReference type="PANTHER" id="PTHR12317:SF0">
    <property type="entry name" value="ACYLTRANSFERASE"/>
    <property type="match status" value="1"/>
</dbReference>
<proteinExistence type="inferred from homology"/>
<dbReference type="Pfam" id="PF04116">
    <property type="entry name" value="FA_hydroxylase"/>
    <property type="match status" value="1"/>
</dbReference>
<keyword evidence="10" id="KW-0256">Endoplasmic reticulum</keyword>
<dbReference type="AlphaFoldDB" id="A0A1I8HSN0"/>
<dbReference type="GO" id="GO:0005789">
    <property type="term" value="C:endoplasmic reticulum membrane"/>
    <property type="evidence" value="ECO:0007669"/>
    <property type="project" value="UniProtKB-SubCell"/>
</dbReference>
<comment type="subcellular location">
    <subcellularLocation>
        <location evidence="1">Endoplasmic reticulum membrane</location>
        <topology evidence="1">Multi-pass membrane protein</topology>
    </subcellularLocation>
</comment>
<protein>
    <recommendedName>
        <fullName evidence="5">diacylglycerol O-acyltransferase</fullName>
        <ecNumber evidence="5">2.3.1.20</ecNumber>
    </recommendedName>
</protein>
<reference evidence="18 19" key="1">
    <citation type="submission" date="2016-11" db="UniProtKB">
        <authorList>
            <consortium name="WormBaseParasite"/>
        </authorList>
    </citation>
    <scope>IDENTIFICATION</scope>
</reference>
<evidence type="ECO:0000256" key="7">
    <source>
        <dbReference type="ARBA" id="ARBA00022679"/>
    </source>
</evidence>
<keyword evidence="11 15" id="KW-1133">Transmembrane helix</keyword>
<keyword evidence="7" id="KW-0808">Transferase</keyword>
<evidence type="ECO:0000313" key="19">
    <source>
        <dbReference type="WBParaSite" id="maker-uti_cns_0007609-snap-gene-0.16-mRNA-1"/>
    </source>
</evidence>
<evidence type="ECO:0000313" key="18">
    <source>
        <dbReference type="WBParaSite" id="maker-uti_cns_0001676-snap-gene-0.17-mRNA-1"/>
    </source>
</evidence>
<dbReference type="GO" id="GO:0006071">
    <property type="term" value="P:glycerol metabolic process"/>
    <property type="evidence" value="ECO:0007669"/>
    <property type="project" value="UniProtKB-KW"/>
</dbReference>
<dbReference type="EC" id="2.3.1.20" evidence="5"/>
<keyword evidence="14" id="KW-0012">Acyltransferase</keyword>
<evidence type="ECO:0000256" key="9">
    <source>
        <dbReference type="ARBA" id="ARBA00022798"/>
    </source>
</evidence>
<comment type="similarity">
    <text evidence="4">Belongs to the diacylglycerol acyltransferase family.</text>
</comment>
<evidence type="ECO:0000256" key="11">
    <source>
        <dbReference type="ARBA" id="ARBA00022989"/>
    </source>
</evidence>
<name>A0A1I8HSN0_9PLAT</name>
<keyword evidence="8 15" id="KW-0812">Transmembrane</keyword>
<dbReference type="GO" id="GO:0019432">
    <property type="term" value="P:triglyceride biosynthetic process"/>
    <property type="evidence" value="ECO:0007669"/>
    <property type="project" value="TreeGrafter"/>
</dbReference>
<feature type="transmembrane region" description="Helical" evidence="15">
    <location>
        <begin position="31"/>
        <end position="58"/>
    </location>
</feature>
<feature type="transmembrane region" description="Helical" evidence="15">
    <location>
        <begin position="79"/>
        <end position="97"/>
    </location>
</feature>
<comment type="pathway">
    <text evidence="3">Lipid metabolism.</text>
</comment>
<evidence type="ECO:0000313" key="17">
    <source>
        <dbReference type="Proteomes" id="UP000095280"/>
    </source>
</evidence>
<evidence type="ECO:0000256" key="8">
    <source>
        <dbReference type="ARBA" id="ARBA00022692"/>
    </source>
</evidence>
<keyword evidence="9" id="KW-0319">Glycerol metabolism</keyword>
<comment type="pathway">
    <text evidence="2">Glycerolipid metabolism; triacylglycerol biosynthesis.</text>
</comment>
<keyword evidence="12" id="KW-0443">Lipid metabolism</keyword>
<evidence type="ECO:0000256" key="4">
    <source>
        <dbReference type="ARBA" id="ARBA00005420"/>
    </source>
</evidence>
<dbReference type="CDD" id="cd07987">
    <property type="entry name" value="LPLAT_MGAT-like"/>
    <property type="match status" value="1"/>
</dbReference>
<keyword evidence="13 15" id="KW-0472">Membrane</keyword>
<dbReference type="Pfam" id="PF03982">
    <property type="entry name" value="DAGAT"/>
    <property type="match status" value="1"/>
</dbReference>
<dbReference type="Proteomes" id="UP000095280">
    <property type="component" value="Unplaced"/>
</dbReference>
<sequence>MDLVLDFADNWLLTPYVYPSSIESTNPYRQLFSLFVITTAGGYFLYLATAWLGYVLLFDKRLLQHPLILKDQIRREITYASKSIPIMGVLTTAVFFFEVRGHAKLYDSYGDTRLGYMTLPITVISFILFTDCLIYWIHRFLHHKLVYKHIHKGHHIWKVPTPFASHAFHPLDGFVQSLPYHVFPFLFPLHKLTYLGLFVFVNVWTVSIHDGYYRVPTLLKPFINGSAHHTDHHLFYNYNYGQFFTLWDRLGSSFREPSAFTGQGPLQAVVAGKQFELVIKQIRIRIRMDLQTWKKFAVLQWVLTFLLVGPGCAAIMLILFRTSWWSAVLLYGVWYYYDRDTPRRGGRRVNWVRRWGLWRRMAEYFPVKLHPTCELDPKENYVLGYHPHGVLSTGAFLNFATEATEFSRKFPGITPYLSVLDGHFDFPLYREYFMCSGVISVRKESLQNVLQRRKTAGGQLVCVIPGGAVEALDSHPGTVYRVHLRNKLGFVRLAMQTGSSLVPCFSFGEIDLFNQVNNRAGSPLRAVQNFLVKIFGFSMPIFSGHGLLPFAKPINTVVGAPIKVEKNYEPTDEQARDLLNRYISDLELLFCANKAKYIGTDARLEIV</sequence>
<feature type="transmembrane region" description="Helical" evidence="15">
    <location>
        <begin position="117"/>
        <end position="137"/>
    </location>
</feature>
<evidence type="ECO:0000256" key="1">
    <source>
        <dbReference type="ARBA" id="ARBA00004477"/>
    </source>
</evidence>
<dbReference type="WBParaSite" id="maker-uti_cns_0001676-snap-gene-0.17-mRNA-1">
    <property type="protein sequence ID" value="maker-uti_cns_0001676-snap-gene-0.17-mRNA-1"/>
    <property type="gene ID" value="maker-uti_cns_0001676-snap-gene-0.17"/>
</dbReference>
<evidence type="ECO:0000256" key="3">
    <source>
        <dbReference type="ARBA" id="ARBA00005189"/>
    </source>
</evidence>
<feature type="transmembrane region" description="Helical" evidence="15">
    <location>
        <begin position="296"/>
        <end position="316"/>
    </location>
</feature>
<evidence type="ECO:0000256" key="12">
    <source>
        <dbReference type="ARBA" id="ARBA00023098"/>
    </source>
</evidence>
<keyword evidence="6" id="KW-0444">Lipid biosynthesis</keyword>
<dbReference type="GO" id="GO:0005506">
    <property type="term" value="F:iron ion binding"/>
    <property type="evidence" value="ECO:0007669"/>
    <property type="project" value="InterPro"/>
</dbReference>
<dbReference type="GO" id="GO:0016491">
    <property type="term" value="F:oxidoreductase activity"/>
    <property type="evidence" value="ECO:0007669"/>
    <property type="project" value="InterPro"/>
</dbReference>
<keyword evidence="17" id="KW-1185">Reference proteome</keyword>
<dbReference type="WBParaSite" id="maker-uti_cns_0007609-snap-gene-0.16-mRNA-1">
    <property type="protein sequence ID" value="maker-uti_cns_0007609-snap-gene-0.16-mRNA-1"/>
    <property type="gene ID" value="maker-uti_cns_0007609-snap-gene-0.16"/>
</dbReference>
<dbReference type="GO" id="GO:0004144">
    <property type="term" value="F:diacylglycerol O-acyltransferase activity"/>
    <property type="evidence" value="ECO:0007669"/>
    <property type="project" value="UniProtKB-EC"/>
</dbReference>
<dbReference type="InterPro" id="IPR007130">
    <property type="entry name" value="DAGAT"/>
</dbReference>
<organism evidence="17 19">
    <name type="scientific">Macrostomum lignano</name>
    <dbReference type="NCBI Taxonomy" id="282301"/>
    <lineage>
        <taxon>Eukaryota</taxon>
        <taxon>Metazoa</taxon>
        <taxon>Spiralia</taxon>
        <taxon>Lophotrochozoa</taxon>
        <taxon>Platyhelminthes</taxon>
        <taxon>Rhabditophora</taxon>
        <taxon>Macrostomorpha</taxon>
        <taxon>Macrostomida</taxon>
        <taxon>Macrostomidae</taxon>
        <taxon>Macrostomum</taxon>
    </lineage>
</organism>
<evidence type="ECO:0000256" key="5">
    <source>
        <dbReference type="ARBA" id="ARBA00013244"/>
    </source>
</evidence>
<dbReference type="InterPro" id="IPR006694">
    <property type="entry name" value="Fatty_acid_hydroxylase"/>
</dbReference>
<evidence type="ECO:0000256" key="6">
    <source>
        <dbReference type="ARBA" id="ARBA00022516"/>
    </source>
</evidence>
<evidence type="ECO:0000256" key="13">
    <source>
        <dbReference type="ARBA" id="ARBA00023136"/>
    </source>
</evidence>
<evidence type="ECO:0000256" key="15">
    <source>
        <dbReference type="SAM" id="Phobius"/>
    </source>
</evidence>
<feature type="domain" description="Fatty acid hydroxylase" evidence="16">
    <location>
        <begin position="124"/>
        <end position="251"/>
    </location>
</feature>
<evidence type="ECO:0000259" key="16">
    <source>
        <dbReference type="Pfam" id="PF04116"/>
    </source>
</evidence>
<evidence type="ECO:0000256" key="14">
    <source>
        <dbReference type="ARBA" id="ARBA00023315"/>
    </source>
</evidence>
<evidence type="ECO:0000256" key="2">
    <source>
        <dbReference type="ARBA" id="ARBA00004771"/>
    </source>
</evidence>
<dbReference type="PANTHER" id="PTHR12317">
    <property type="entry name" value="DIACYLGLYCEROL O-ACYLTRANSFERASE"/>
    <property type="match status" value="1"/>
</dbReference>
<evidence type="ECO:0000256" key="10">
    <source>
        <dbReference type="ARBA" id="ARBA00022824"/>
    </source>
</evidence>
<accession>A0A1I8HSN0</accession>